<feature type="compositionally biased region" description="Low complexity" evidence="1">
    <location>
        <begin position="102"/>
        <end position="111"/>
    </location>
</feature>
<evidence type="ECO:0000313" key="2">
    <source>
        <dbReference type="Proteomes" id="UP000887566"/>
    </source>
</evidence>
<dbReference type="AlphaFoldDB" id="A0A914UHY1"/>
<evidence type="ECO:0000256" key="1">
    <source>
        <dbReference type="SAM" id="MobiDB-lite"/>
    </source>
</evidence>
<evidence type="ECO:0000313" key="3">
    <source>
        <dbReference type="WBParaSite" id="PSAMB.scaffold10047size4398.g33048.t1"/>
    </source>
</evidence>
<reference evidence="3" key="1">
    <citation type="submission" date="2022-11" db="UniProtKB">
        <authorList>
            <consortium name="WormBaseParasite"/>
        </authorList>
    </citation>
    <scope>IDENTIFICATION</scope>
</reference>
<dbReference type="Proteomes" id="UP000887566">
    <property type="component" value="Unplaced"/>
</dbReference>
<sequence length="218" mass="22181">MAISPPYITPSETPNADGGSSTTTPVSRSSIFFNVTTVPPPVPKHQTAPVARPLLPAVGSTGPSSTTLISTVPFNSAHPLSAKPKLPPKPSASPLLRKKRSSSGSSASSDSPETDDSGAEICSKKASGVGGSAKRKGHPRSMRGEEEATLALAPSSVAPNASPMIVTSAARKKHSGKWTTAKGGGSSVLDAASFVNSSFQSEDLEGGSSPRQQVLQHS</sequence>
<proteinExistence type="predicted"/>
<accession>A0A914UHY1</accession>
<feature type="region of interest" description="Disordered" evidence="1">
    <location>
        <begin position="199"/>
        <end position="218"/>
    </location>
</feature>
<name>A0A914UHY1_9BILA</name>
<dbReference type="WBParaSite" id="PSAMB.scaffold10047size4398.g33048.t1">
    <property type="protein sequence ID" value="PSAMB.scaffold10047size4398.g33048.t1"/>
    <property type="gene ID" value="PSAMB.scaffold10047size4398.g33048"/>
</dbReference>
<feature type="compositionally biased region" description="Polar residues" evidence="1">
    <location>
        <begin position="10"/>
        <end position="34"/>
    </location>
</feature>
<organism evidence="2 3">
    <name type="scientific">Plectus sambesii</name>
    <dbReference type="NCBI Taxonomy" id="2011161"/>
    <lineage>
        <taxon>Eukaryota</taxon>
        <taxon>Metazoa</taxon>
        <taxon>Ecdysozoa</taxon>
        <taxon>Nematoda</taxon>
        <taxon>Chromadorea</taxon>
        <taxon>Plectida</taxon>
        <taxon>Plectina</taxon>
        <taxon>Plectoidea</taxon>
        <taxon>Plectidae</taxon>
        <taxon>Plectus</taxon>
    </lineage>
</organism>
<feature type="compositionally biased region" description="Polar residues" evidence="1">
    <location>
        <begin position="209"/>
        <end position="218"/>
    </location>
</feature>
<keyword evidence="2" id="KW-1185">Reference proteome</keyword>
<feature type="region of interest" description="Disordered" evidence="1">
    <location>
        <begin position="1"/>
        <end position="187"/>
    </location>
</feature>
<protein>
    <submittedName>
        <fullName evidence="3">Uncharacterized protein</fullName>
    </submittedName>
</protein>
<feature type="compositionally biased region" description="Polar residues" evidence="1">
    <location>
        <begin position="61"/>
        <end position="74"/>
    </location>
</feature>